<sequence length="280" mass="31334">MLATDNNHRKPDSLNELKRVPPRNAGISSCHKPGRQEGNRISRACDFCRIKKAKVGENFALLSSIGQRLTYGDLPNSAMVENPVASAREVKLVALTSMCGNPRALRQRQRKYAEQLARQQSILVECIHILHRRLQAEQDPEDSNVSSPGSDMSVKDIVESLGLAPVDIVEPRAEFRTHKPPPEIANSPMDDGSSASARHRHIATTQSSSTKEESQFLEGIDFEEYDHLDSSSPSCNTSPDPLNDWDLEETYDPMRFASDYSVICDGRPSWSYSWFQGEVY</sequence>
<accession>A0AAV9PXI1</accession>
<dbReference type="Proteomes" id="UP001345827">
    <property type="component" value="Unassembled WGS sequence"/>
</dbReference>
<keyword evidence="3" id="KW-1185">Reference proteome</keyword>
<feature type="region of interest" description="Disordered" evidence="1">
    <location>
        <begin position="177"/>
        <end position="215"/>
    </location>
</feature>
<gene>
    <name evidence="2" type="ORF">LTR25_009415</name>
</gene>
<feature type="compositionally biased region" description="Basic and acidic residues" evidence="1">
    <location>
        <begin position="1"/>
        <end position="19"/>
    </location>
</feature>
<name>A0AAV9PXI1_9PEZI</name>
<evidence type="ECO:0000256" key="1">
    <source>
        <dbReference type="SAM" id="MobiDB-lite"/>
    </source>
</evidence>
<dbReference type="AlphaFoldDB" id="A0AAV9PXI1"/>
<organism evidence="2 3">
    <name type="scientific">Vermiconidia calcicola</name>
    <dbReference type="NCBI Taxonomy" id="1690605"/>
    <lineage>
        <taxon>Eukaryota</taxon>
        <taxon>Fungi</taxon>
        <taxon>Dikarya</taxon>
        <taxon>Ascomycota</taxon>
        <taxon>Pezizomycotina</taxon>
        <taxon>Dothideomycetes</taxon>
        <taxon>Dothideomycetidae</taxon>
        <taxon>Mycosphaerellales</taxon>
        <taxon>Extremaceae</taxon>
        <taxon>Vermiconidia</taxon>
    </lineage>
</organism>
<comment type="caution">
    <text evidence="2">The sequence shown here is derived from an EMBL/GenBank/DDBJ whole genome shotgun (WGS) entry which is preliminary data.</text>
</comment>
<reference evidence="2 3" key="1">
    <citation type="submission" date="2023-06" db="EMBL/GenBank/DDBJ databases">
        <title>Black Yeasts Isolated from many extreme environments.</title>
        <authorList>
            <person name="Coleine C."/>
            <person name="Stajich J.E."/>
            <person name="Selbmann L."/>
        </authorList>
    </citation>
    <scope>NUCLEOTIDE SEQUENCE [LARGE SCALE GENOMIC DNA]</scope>
    <source>
        <strain evidence="2 3">CCFEE 5887</strain>
    </source>
</reference>
<evidence type="ECO:0008006" key="4">
    <source>
        <dbReference type="Google" id="ProtNLM"/>
    </source>
</evidence>
<evidence type="ECO:0000313" key="2">
    <source>
        <dbReference type="EMBL" id="KAK5530169.1"/>
    </source>
</evidence>
<protein>
    <recommendedName>
        <fullName evidence="4">BZIP domain-containing protein</fullName>
    </recommendedName>
</protein>
<evidence type="ECO:0000313" key="3">
    <source>
        <dbReference type="Proteomes" id="UP001345827"/>
    </source>
</evidence>
<feature type="region of interest" description="Disordered" evidence="1">
    <location>
        <begin position="1"/>
        <end position="36"/>
    </location>
</feature>
<dbReference type="EMBL" id="JAXLQG010000020">
    <property type="protein sequence ID" value="KAK5530169.1"/>
    <property type="molecule type" value="Genomic_DNA"/>
</dbReference>
<proteinExistence type="predicted"/>